<dbReference type="PANTHER" id="PTHR39069">
    <property type="entry name" value="ECDYSONE-INDUCIBLE GENE E1, ISOFORM A"/>
    <property type="match status" value="1"/>
</dbReference>
<proteinExistence type="predicted"/>
<keyword evidence="2" id="KW-1185">Reference proteome</keyword>
<evidence type="ECO:0000313" key="1">
    <source>
        <dbReference type="EMBL" id="WAR27679.1"/>
    </source>
</evidence>
<reference evidence="1" key="1">
    <citation type="submission" date="2022-11" db="EMBL/GenBank/DDBJ databases">
        <title>Centuries of genome instability and evolution in soft-shell clam transmissible cancer (bioRxiv).</title>
        <authorList>
            <person name="Hart S.F.M."/>
            <person name="Yonemitsu M.A."/>
            <person name="Giersch R.M."/>
            <person name="Beal B.F."/>
            <person name="Arriagada G."/>
            <person name="Davis B.W."/>
            <person name="Ostrander E.A."/>
            <person name="Goff S.P."/>
            <person name="Metzger M.J."/>
        </authorList>
    </citation>
    <scope>NUCLEOTIDE SEQUENCE</scope>
    <source>
        <strain evidence="1">MELC-2E11</strain>
        <tissue evidence="1">Siphon/mantle</tissue>
    </source>
</reference>
<gene>
    <name evidence="1" type="ORF">MAR_013383</name>
</gene>
<sequence>MCELPHTLCDMNALQCRCEQPRIFDGSSCIDQRTVPGSACSTSDCQLQAPGSVCLVESCVCNRSAIFDAMSASCVSKQPGDLCETYGDCNGTNGAYCDTTMCPPVCRSYNETFEHGSGSGQNCATNMDCQSEMICFFNQCIYNDTGPWDNEGSGYACMPCSTNDECSWQMNCNNGECVCISGLFNGTDCADDRSTTDGYCTDDTTCYVPDSYCDWNLWMCVCPPTHRFDQSTSMCIPRGPGDICNYTMNCSEYSEGAVCNTHSCPSVCEPTGGVYDNTCWVHCTNNSECNLPGMHCDQQIYLCTCENGMIFDGHECRDNRFHDSNITVCTYNTDCTITNMECDITLGICVCSTPFPVFDEVTLKCRKREQGDLCRMPEDCDDVGGGMGWCDNAACPATCEVYDDYGGNDCAYHCYNDSMCELPHTLCDMNALQCRCEQPRIFDGSSCIDQRTVPGSACSTSDCQLQAPGSVCLVESCVCNRSAIFDAMSASCVSKQPGDLCESYGDCNGTNGAYCDTTMCPPVCRSYNETFENGSGSGQNCTTYMDCDGPDMICSFNQCIYNGTGPWDYEGSGYASCEVDEDCGVPGMCLNGTCKFPCASNEDCSGMMMVCDMAMGQCIHNDTGPWDYEGSGYASCEVDEDCGVPGMCLNGTCKFPCASNEDCSGMMMVCDMAMGQCIHNDTGPWDYEGSGYSSCIEIIGCGMGFVCVNGTCYPQCASYEDCPDNSMVCDMGICVYNHSWSGNGTGFDDRCKSNLTFHVSCIVAMETSAILKCIATRSPPCGLVIIRSLIINDNATVFENNCPHSMKTFKVDENNPTPCTDSTACTPGMICDMGICVCGDPLVYDEVTFQCRDRVKECNHSSECELPGSVCNPTWSQCECEEPLIFDGSSCIDQRSTLPSTLCTNAIDCQGVPGAYCVSGSCACNRSETFMHDACVPRGNIWNTIYQPCNSPLDCHEDLVCMNDSCQCLENSQFDYNAAQCVVQQDCHEDLDCKYGLCLCPEHSEVDYTAYKCIFTQGYCRENQDCDAYLPNSECTEGVCGCPKKHEQTATGCNPITVLGSNCTSDEMCSPAQGICEFGVCVCDPVLFEWNGFCYTELPDIDRRSTNYHAGLRELLISDLHAWDETKRFNIGPPIMTEMADGETLQKNVTIRGIDDEIPVNIQKCGPNFHVELPSPPIAFAAYCLNLKVRKCRLKNINKTSSFFVLNLDSGPTSQTEPLETARVAYIDNVHCHTYGPVRKQAWINATLTEDDMAEYCSIAHLGFELRCSYSWSESLFDVGSQLVTSPTIFVGESKRAKTFKQPSSLVRDNSMFYSNDQNTAGNIPIFEQKPAGNLPLLYRTVAVYDNVWKHPILTIFNTPIGCKGNSSELFCDLEFKLKSGETCPPVAGGSDDARCGVRFRGLTKTGLDFFGSWANFQYSLMQGGFFDTYTFVPVNTTGGYHTIDAMNDDDVFTEEFCQPVPAIEQEHGLWDSYTWPPIKLFKAKEDKKITCSVGWDNERNLPVMRKINEIGFEANYYALDINEVGEYLSVKSATKPVEAQIKTKPCTTSTNGVCVCAFTYRDGNKIYTVDICDDVTRDGFTFVGDDEDESTERNYDNYHSNEAFADLDGLCSFESFFKDRSGLIKSTSDGFMDAWHYNENYFKCGCPQVGDIPNEPDYVEYAGQWVMANFTSGAKCDTSSPYEIQHSGEEWLPVNDNPLIPSEVNFESYLIENNGTFTRYVSCEFEGYNDTQSYEFNWYWQCAVTVVDVNQTVHTIYSDSSRIVNHASMCGDIIYGRSSLPANSTVHEIKIVSKNNNWYQLKDTFKLKVKVWDSADASSWMGAVCYSNNDPRILTFDQLKYSIIQTVGWFTMYKHKHFPVSATI</sequence>
<evidence type="ECO:0000313" key="2">
    <source>
        <dbReference type="Proteomes" id="UP001164746"/>
    </source>
</evidence>
<organism evidence="1 2">
    <name type="scientific">Mya arenaria</name>
    <name type="common">Soft-shell clam</name>
    <dbReference type="NCBI Taxonomy" id="6604"/>
    <lineage>
        <taxon>Eukaryota</taxon>
        <taxon>Metazoa</taxon>
        <taxon>Spiralia</taxon>
        <taxon>Lophotrochozoa</taxon>
        <taxon>Mollusca</taxon>
        <taxon>Bivalvia</taxon>
        <taxon>Autobranchia</taxon>
        <taxon>Heteroconchia</taxon>
        <taxon>Euheterodonta</taxon>
        <taxon>Imparidentia</taxon>
        <taxon>Neoheterodontei</taxon>
        <taxon>Myida</taxon>
        <taxon>Myoidea</taxon>
        <taxon>Myidae</taxon>
        <taxon>Mya</taxon>
    </lineage>
</organism>
<accession>A0ABY7G337</accession>
<protein>
    <submittedName>
        <fullName evidence="1">Uncharacterized protein</fullName>
    </submittedName>
</protein>
<dbReference type="PANTHER" id="PTHR39069:SF8">
    <property type="entry name" value="FI17111P1"/>
    <property type="match status" value="1"/>
</dbReference>
<dbReference type="Proteomes" id="UP001164746">
    <property type="component" value="Chromosome 15"/>
</dbReference>
<dbReference type="EMBL" id="CP111026">
    <property type="protein sequence ID" value="WAR27679.1"/>
    <property type="molecule type" value="Genomic_DNA"/>
</dbReference>
<name>A0ABY7G337_MYAAR</name>